<dbReference type="PANTHER" id="PTHR18964:SF149">
    <property type="entry name" value="BIFUNCTIONAL UDP-N-ACETYLGLUCOSAMINE 2-EPIMERASE_N-ACETYLMANNOSAMINE KINASE"/>
    <property type="match status" value="1"/>
</dbReference>
<comment type="similarity">
    <text evidence="1">Belongs to the ROK (NagC/XylR) family.</text>
</comment>
<accession>E0SNA1</accession>
<dbReference type="PANTHER" id="PTHR18964">
    <property type="entry name" value="ROK (REPRESSOR, ORF, KINASE) FAMILY"/>
    <property type="match status" value="1"/>
</dbReference>
<name>E0SNA1_DICD3</name>
<keyword evidence="2" id="KW-0808">Transferase</keyword>
<dbReference type="GO" id="GO:0004340">
    <property type="term" value="F:glucokinase activity"/>
    <property type="evidence" value="ECO:0007669"/>
    <property type="project" value="UniProtKB-EC"/>
</dbReference>
<dbReference type="EC" id="2.7.1.2" evidence="2"/>
<gene>
    <name evidence="2" type="ordered locus">Dda3937_01007</name>
</gene>
<dbReference type="EMBL" id="CP002038">
    <property type="protein sequence ID" value="ADN00652.1"/>
    <property type="molecule type" value="Genomic_DNA"/>
</dbReference>
<dbReference type="Pfam" id="PF00480">
    <property type="entry name" value="ROK"/>
    <property type="match status" value="1"/>
</dbReference>
<dbReference type="Proteomes" id="UP000006859">
    <property type="component" value="Chromosome"/>
</dbReference>
<dbReference type="SUPFAM" id="SSF53067">
    <property type="entry name" value="Actin-like ATPase domain"/>
    <property type="match status" value="1"/>
</dbReference>
<proteinExistence type="inferred from homology"/>
<dbReference type="eggNOG" id="COG1940">
    <property type="taxonomic scope" value="Bacteria"/>
</dbReference>
<dbReference type="STRING" id="198628.Dda3937_01007"/>
<organism evidence="2 3">
    <name type="scientific">Dickeya dadantii (strain 3937)</name>
    <name type="common">Erwinia chrysanthemi (strain 3937)</name>
    <dbReference type="NCBI Taxonomy" id="198628"/>
    <lineage>
        <taxon>Bacteria</taxon>
        <taxon>Pseudomonadati</taxon>
        <taxon>Pseudomonadota</taxon>
        <taxon>Gammaproteobacteria</taxon>
        <taxon>Enterobacterales</taxon>
        <taxon>Pectobacteriaceae</taxon>
        <taxon>Dickeya</taxon>
    </lineage>
</organism>
<dbReference type="Gene3D" id="3.30.420.40">
    <property type="match status" value="2"/>
</dbReference>
<protein>
    <submittedName>
        <fullName evidence="2">Glucokinase</fullName>
        <ecNumber evidence="2">2.7.1.2</ecNumber>
    </submittedName>
</protein>
<evidence type="ECO:0000313" key="2">
    <source>
        <dbReference type="EMBL" id="ADN00652.1"/>
    </source>
</evidence>
<sequence>MMAVIHVGEKGRYMANSQPLGKTLANALSQLERLSLETTSGWAAALDITPGSVHNLMNFMEKQHIIQQKSPGVELHPQSPVVIGFDLGGTKVNGRLTTLSGEVLAHTSQPTAKGDEQAALQQMSSLAQALLQQAHITPNRLKHVAIGIPGSIDKQRNVQLSPNLRLPARLPNLFSLPDGQSCPVVFENDVNLAALGEYHYGHGKGSDSLVFIAFGTGVGMGIITQGSIISGHNGMAGEIALLPLSAKPYDDARISVGGVFEDRVSSSAIRQRYLGGETEVIDIFRRAEQGDEQARTVLEHTAQIAALGVASAVSLLNPEWLVLGGGIGARSAFHERVRQHVQTLLPVPVQLVGSALLDEAGVVGAVHLAREHCLAALAWHDVREAV</sequence>
<evidence type="ECO:0000313" key="3">
    <source>
        <dbReference type="Proteomes" id="UP000006859"/>
    </source>
</evidence>
<dbReference type="InterPro" id="IPR000600">
    <property type="entry name" value="ROK"/>
</dbReference>
<evidence type="ECO:0000256" key="1">
    <source>
        <dbReference type="ARBA" id="ARBA00006479"/>
    </source>
</evidence>
<reference evidence="2 3" key="1">
    <citation type="journal article" date="2011" name="J. Bacteriol.">
        <title>Genome sequence of the plant-pathogenic bacterium Dickeya dadantii 3937.</title>
        <authorList>
            <person name="Glasner J.D."/>
            <person name="Yang C.H."/>
            <person name="Reverchon S."/>
            <person name="Hugouvieux-Cotte-Pattat N."/>
            <person name="Condemine G."/>
            <person name="Bohin J.P."/>
            <person name="Van Gijsegem F."/>
            <person name="Yang S."/>
            <person name="Franza T."/>
            <person name="Expert D."/>
            <person name="Plunkett G. III"/>
            <person name="San Francisco M.J."/>
            <person name="Charkowski A.O."/>
            <person name="Py B."/>
            <person name="Bell K."/>
            <person name="Rauscher L."/>
            <person name="Rodriguez-Palenzuela P."/>
            <person name="Toussaint A."/>
            <person name="Holeva M.C."/>
            <person name="He S.Y."/>
            <person name="Douet V."/>
            <person name="Boccara M."/>
            <person name="Blanco C."/>
            <person name="Toth I."/>
            <person name="Anderson B.D."/>
            <person name="Biehl B.S."/>
            <person name="Mau B."/>
            <person name="Flynn S.M."/>
            <person name="Barras F."/>
            <person name="Lindeberg M."/>
            <person name="Birch P.R."/>
            <person name="Tsuyumu S."/>
            <person name="Shi X."/>
            <person name="Hibbing M."/>
            <person name="Yap M.N."/>
            <person name="Carpentier M."/>
            <person name="Dassa E."/>
            <person name="Umehara M."/>
            <person name="Kim J.F."/>
            <person name="Rusch M."/>
            <person name="Soni P."/>
            <person name="Mayhew G.F."/>
            <person name="Fouts D.E."/>
            <person name="Gill S.R."/>
            <person name="Blattner F.R."/>
            <person name="Keen N.T."/>
            <person name="Perna N.T."/>
        </authorList>
    </citation>
    <scope>NUCLEOTIDE SEQUENCE [LARGE SCALE GENOMIC DNA]</scope>
    <source>
        <strain evidence="2 3">3937</strain>
    </source>
</reference>
<dbReference type="KEGG" id="ddd:Dda3937_01007"/>
<dbReference type="HOGENOM" id="CLU_036604_0_1_6"/>
<dbReference type="InterPro" id="IPR043129">
    <property type="entry name" value="ATPase_NBD"/>
</dbReference>
<keyword evidence="3" id="KW-1185">Reference proteome</keyword>
<dbReference type="AlphaFoldDB" id="E0SNA1"/>
<keyword evidence="2" id="KW-0418">Kinase</keyword>